<feature type="binding site" evidence="7">
    <location>
        <begin position="13"/>
        <end position="15"/>
    </location>
    <ligand>
        <name>substrate</name>
    </ligand>
</feature>
<dbReference type="GO" id="GO:0006094">
    <property type="term" value="P:gluconeogenesis"/>
    <property type="evidence" value="ECO:0007669"/>
    <property type="project" value="TreeGrafter"/>
</dbReference>
<dbReference type="SUPFAM" id="SSF53748">
    <property type="entry name" value="Phosphoglycerate kinase"/>
    <property type="match status" value="1"/>
</dbReference>
<dbReference type="EC" id="2.7.2.3" evidence="2 9"/>
<comment type="caution">
    <text evidence="10">The sequence shown here is derived from an EMBL/GenBank/DDBJ whole genome shotgun (WGS) entry which is preliminary data.</text>
</comment>
<evidence type="ECO:0000256" key="3">
    <source>
        <dbReference type="ARBA" id="ARBA00022679"/>
    </source>
</evidence>
<dbReference type="PRINTS" id="PR00477">
    <property type="entry name" value="PHGLYCKINASE"/>
</dbReference>
<feature type="binding site" evidence="7">
    <location>
        <position position="131"/>
    </location>
    <ligand>
        <name>(2R)-3-phosphoglycerate</name>
        <dbReference type="ChEBI" id="CHEBI:58272"/>
    </ligand>
</feature>
<dbReference type="Pfam" id="PF00162">
    <property type="entry name" value="PGK"/>
    <property type="match status" value="1"/>
</dbReference>
<dbReference type="EMBL" id="LCIN01000007">
    <property type="protein sequence ID" value="KKT57161.1"/>
    <property type="molecule type" value="Genomic_DNA"/>
</dbReference>
<feature type="binding site" evidence="7">
    <location>
        <position position="98"/>
    </location>
    <ligand>
        <name>(2R)-3-phosphoglycerate</name>
        <dbReference type="ChEBI" id="CHEBI:58272"/>
    </ligand>
</feature>
<dbReference type="GO" id="GO:0004618">
    <property type="term" value="F:phosphoglycerate kinase activity"/>
    <property type="evidence" value="ECO:0007669"/>
    <property type="project" value="UniProtKB-EC"/>
</dbReference>
<evidence type="ECO:0000256" key="9">
    <source>
        <dbReference type="RuleBase" id="RU000532"/>
    </source>
</evidence>
<keyword evidence="5 9" id="KW-0418">Kinase</keyword>
<dbReference type="GO" id="GO:0005524">
    <property type="term" value="F:ATP binding"/>
    <property type="evidence" value="ECO:0007669"/>
    <property type="project" value="UniProtKB-KW"/>
</dbReference>
<feature type="binding site" evidence="8">
    <location>
        <position position="276"/>
    </location>
    <ligand>
        <name>ATP</name>
        <dbReference type="ChEBI" id="CHEBI:30616"/>
    </ligand>
</feature>
<dbReference type="GO" id="GO:0006096">
    <property type="term" value="P:glycolytic process"/>
    <property type="evidence" value="ECO:0007669"/>
    <property type="project" value="InterPro"/>
</dbReference>
<evidence type="ECO:0000256" key="5">
    <source>
        <dbReference type="ARBA" id="ARBA00022777"/>
    </source>
</evidence>
<dbReference type="PANTHER" id="PTHR11406:SF23">
    <property type="entry name" value="PHOSPHOGLYCERATE KINASE 1, CHLOROPLASTIC-RELATED"/>
    <property type="match status" value="1"/>
</dbReference>
<proteinExistence type="inferred from homology"/>
<evidence type="ECO:0000256" key="7">
    <source>
        <dbReference type="PIRSR" id="PIRSR000724-1"/>
    </source>
</evidence>
<dbReference type="GO" id="GO:0043531">
    <property type="term" value="F:ADP binding"/>
    <property type="evidence" value="ECO:0007669"/>
    <property type="project" value="TreeGrafter"/>
</dbReference>
<evidence type="ECO:0000256" key="1">
    <source>
        <dbReference type="ARBA" id="ARBA00000642"/>
    </source>
</evidence>
<dbReference type="InterPro" id="IPR015824">
    <property type="entry name" value="Phosphoglycerate_kinase_N"/>
</dbReference>
<dbReference type="GO" id="GO:0005829">
    <property type="term" value="C:cytosol"/>
    <property type="evidence" value="ECO:0007669"/>
    <property type="project" value="TreeGrafter"/>
</dbReference>
<feature type="binding site" evidence="7">
    <location>
        <position position="21"/>
    </location>
    <ligand>
        <name>(2R)-3-phosphoglycerate</name>
        <dbReference type="ChEBI" id="CHEBI:58272"/>
    </ligand>
</feature>
<gene>
    <name evidence="10" type="ORF">UW49_C0007G0041</name>
</gene>
<evidence type="ECO:0000256" key="6">
    <source>
        <dbReference type="ARBA" id="ARBA00022840"/>
    </source>
</evidence>
<evidence type="ECO:0000256" key="8">
    <source>
        <dbReference type="PIRSR" id="PIRSR000724-2"/>
    </source>
</evidence>
<dbReference type="InterPro" id="IPR001576">
    <property type="entry name" value="Phosphoglycerate_kinase"/>
</dbReference>
<sequence length="355" mass="39826">MRVRGKNILLRVDFNWPYEYRVAKTIPAVRALLKNGAASVILITHCEKDDKIIHLDSLHKYLRKFFKDIVFVKGPIKKMPEAFFDWYKNRVVLLDNLRFSPGEQDNTLVFAKILASWGDYYVNDAFAASHREHASIVLLPKLLPHEVGPLFKKEVENLSKFFKPRHPFLVVIAGNKFATKEPLISKFIKTADAVFVGGAIGNAFLKKRGVDIGRSRVENTKIPKNILWHRKILLPEDWVTKNGVIYDAGPNTVKELVNLAKNSKLILWNGTLGLCEKGFTYGTQALALGLGRSKAYKVVGGGDTVAVIRKMKLEKNFDFISTGGGAMLEFLANGTLPGIAALGEPRLRREALKKK</sequence>
<comment type="similarity">
    <text evidence="9">Belongs to the phosphoglycerate kinase family.</text>
</comment>
<keyword evidence="3 9" id="KW-0808">Transferase</keyword>
<dbReference type="PANTHER" id="PTHR11406">
    <property type="entry name" value="PHOSPHOGLYCERATE KINASE"/>
    <property type="match status" value="1"/>
</dbReference>
<reference evidence="10 11" key="1">
    <citation type="journal article" date="2015" name="Nature">
        <title>rRNA introns, odd ribosomes, and small enigmatic genomes across a large radiation of phyla.</title>
        <authorList>
            <person name="Brown C.T."/>
            <person name="Hug L.A."/>
            <person name="Thomas B.C."/>
            <person name="Sharon I."/>
            <person name="Castelle C.J."/>
            <person name="Singh A."/>
            <person name="Wilkins M.J."/>
            <person name="Williams K.H."/>
            <person name="Banfield J.F."/>
        </authorList>
    </citation>
    <scope>NUCLEOTIDE SEQUENCE [LARGE SCALE GENOMIC DNA]</scope>
</reference>
<feature type="binding site" evidence="8">
    <location>
        <position position="180"/>
    </location>
    <ligand>
        <name>ATP</name>
        <dbReference type="ChEBI" id="CHEBI:30616"/>
    </ligand>
</feature>
<feature type="binding site" evidence="8">
    <location>
        <begin position="301"/>
        <end position="304"/>
    </location>
    <ligand>
        <name>ATP</name>
        <dbReference type="ChEBI" id="CHEBI:30616"/>
    </ligand>
</feature>
<dbReference type="AlphaFoldDB" id="A0A0G1ICR5"/>
<name>A0A0G1ICR5_9BACT</name>
<comment type="catalytic activity">
    <reaction evidence="1 9">
        <text>(2R)-3-phosphoglycerate + ATP = (2R)-3-phospho-glyceroyl phosphate + ADP</text>
        <dbReference type="Rhea" id="RHEA:14801"/>
        <dbReference type="ChEBI" id="CHEBI:30616"/>
        <dbReference type="ChEBI" id="CHEBI:57604"/>
        <dbReference type="ChEBI" id="CHEBI:58272"/>
        <dbReference type="ChEBI" id="CHEBI:456216"/>
        <dbReference type="EC" id="2.7.2.3"/>
    </reaction>
</comment>
<evidence type="ECO:0000256" key="4">
    <source>
        <dbReference type="ARBA" id="ARBA00022741"/>
    </source>
</evidence>
<keyword evidence="6 8" id="KW-0067">ATP-binding</keyword>
<dbReference type="InterPro" id="IPR036043">
    <property type="entry name" value="Phosphoglycerate_kinase_sf"/>
</dbReference>
<evidence type="ECO:0000313" key="10">
    <source>
        <dbReference type="EMBL" id="KKT57161.1"/>
    </source>
</evidence>
<evidence type="ECO:0000313" key="11">
    <source>
        <dbReference type="Proteomes" id="UP000033977"/>
    </source>
</evidence>
<accession>A0A0G1ICR5</accession>
<evidence type="ECO:0000256" key="2">
    <source>
        <dbReference type="ARBA" id="ARBA00013061"/>
    </source>
</evidence>
<feature type="binding site" evidence="7">
    <location>
        <begin position="45"/>
        <end position="48"/>
    </location>
    <ligand>
        <name>substrate</name>
    </ligand>
</feature>
<keyword evidence="4" id="KW-0547">Nucleotide-binding</keyword>
<dbReference type="Proteomes" id="UP000033977">
    <property type="component" value="Unassembled WGS sequence"/>
</dbReference>
<organism evidence="10 11">
    <name type="scientific">Candidatus Giovannonibacteria bacterium GW2011_GWB1_44_23</name>
    <dbReference type="NCBI Taxonomy" id="1618652"/>
    <lineage>
        <taxon>Bacteria</taxon>
        <taxon>Candidatus Giovannoniibacteriota</taxon>
    </lineage>
</organism>
<dbReference type="Gene3D" id="3.40.50.1260">
    <property type="entry name" value="Phosphoglycerate kinase, N-terminal domain"/>
    <property type="match status" value="2"/>
</dbReference>
<protein>
    <recommendedName>
        <fullName evidence="2 9">Phosphoglycerate kinase</fullName>
        <ecNumber evidence="2 9">2.7.2.3</ecNumber>
    </recommendedName>
</protein>
<dbReference type="PIRSF" id="PIRSF000724">
    <property type="entry name" value="Pgk"/>
    <property type="match status" value="1"/>
</dbReference>